<dbReference type="AlphaFoldDB" id="A0A392TFM6"/>
<protein>
    <submittedName>
        <fullName evidence="1">Uncharacterized protein</fullName>
    </submittedName>
</protein>
<proteinExistence type="predicted"/>
<comment type="caution">
    <text evidence="1">The sequence shown here is derived from an EMBL/GenBank/DDBJ whole genome shotgun (WGS) entry which is preliminary data.</text>
</comment>
<dbReference type="EMBL" id="LXQA010559439">
    <property type="protein sequence ID" value="MCI59217.1"/>
    <property type="molecule type" value="Genomic_DNA"/>
</dbReference>
<sequence>EITVETRRGLRKASTLEIGHMGLLPLDSRGGYGGVDGFPISVG</sequence>
<organism evidence="1 2">
    <name type="scientific">Trifolium medium</name>
    <dbReference type="NCBI Taxonomy" id="97028"/>
    <lineage>
        <taxon>Eukaryota</taxon>
        <taxon>Viridiplantae</taxon>
        <taxon>Streptophyta</taxon>
        <taxon>Embryophyta</taxon>
        <taxon>Tracheophyta</taxon>
        <taxon>Spermatophyta</taxon>
        <taxon>Magnoliopsida</taxon>
        <taxon>eudicotyledons</taxon>
        <taxon>Gunneridae</taxon>
        <taxon>Pentapetalae</taxon>
        <taxon>rosids</taxon>
        <taxon>fabids</taxon>
        <taxon>Fabales</taxon>
        <taxon>Fabaceae</taxon>
        <taxon>Papilionoideae</taxon>
        <taxon>50 kb inversion clade</taxon>
        <taxon>NPAAA clade</taxon>
        <taxon>Hologalegina</taxon>
        <taxon>IRL clade</taxon>
        <taxon>Trifolieae</taxon>
        <taxon>Trifolium</taxon>
    </lineage>
</organism>
<evidence type="ECO:0000313" key="1">
    <source>
        <dbReference type="EMBL" id="MCI59217.1"/>
    </source>
</evidence>
<accession>A0A392TFM6</accession>
<name>A0A392TFM6_9FABA</name>
<evidence type="ECO:0000313" key="2">
    <source>
        <dbReference type="Proteomes" id="UP000265520"/>
    </source>
</evidence>
<reference evidence="1 2" key="1">
    <citation type="journal article" date="2018" name="Front. Plant Sci.">
        <title>Red Clover (Trifolium pratense) and Zigzag Clover (T. medium) - A Picture of Genomic Similarities and Differences.</title>
        <authorList>
            <person name="Dluhosova J."/>
            <person name="Istvanek J."/>
            <person name="Nedelnik J."/>
            <person name="Repkova J."/>
        </authorList>
    </citation>
    <scope>NUCLEOTIDE SEQUENCE [LARGE SCALE GENOMIC DNA]</scope>
    <source>
        <strain evidence="2">cv. 10/8</strain>
        <tissue evidence="1">Leaf</tissue>
    </source>
</reference>
<keyword evidence="2" id="KW-1185">Reference proteome</keyword>
<feature type="non-terminal residue" evidence="1">
    <location>
        <position position="1"/>
    </location>
</feature>
<dbReference type="Proteomes" id="UP000265520">
    <property type="component" value="Unassembled WGS sequence"/>
</dbReference>